<dbReference type="EMBL" id="JAUBDH010000011">
    <property type="protein sequence ID" value="MDW0111220.1"/>
    <property type="molecule type" value="Genomic_DNA"/>
</dbReference>
<evidence type="ECO:0000259" key="5">
    <source>
        <dbReference type="Pfam" id="PF04542"/>
    </source>
</evidence>
<dbReference type="InterPro" id="IPR036388">
    <property type="entry name" value="WH-like_DNA-bd_sf"/>
</dbReference>
<evidence type="ECO:0000313" key="8">
    <source>
        <dbReference type="Proteomes" id="UP001280629"/>
    </source>
</evidence>
<dbReference type="PANTHER" id="PTHR43133:SF60">
    <property type="entry name" value="RNA POLYMERASE SIGMA FACTOR SIGV"/>
    <property type="match status" value="1"/>
</dbReference>
<dbReference type="Pfam" id="PF08281">
    <property type="entry name" value="Sigma70_r4_2"/>
    <property type="match status" value="1"/>
</dbReference>
<organism evidence="7 8">
    <name type="scientific">Sporosarcina aquimarina</name>
    <dbReference type="NCBI Taxonomy" id="114975"/>
    <lineage>
        <taxon>Bacteria</taxon>
        <taxon>Bacillati</taxon>
        <taxon>Bacillota</taxon>
        <taxon>Bacilli</taxon>
        <taxon>Bacillales</taxon>
        <taxon>Caryophanaceae</taxon>
        <taxon>Sporosarcina</taxon>
    </lineage>
</organism>
<dbReference type="InterPro" id="IPR039425">
    <property type="entry name" value="RNA_pol_sigma-70-like"/>
</dbReference>
<dbReference type="InterPro" id="IPR014284">
    <property type="entry name" value="RNA_pol_sigma-70_dom"/>
</dbReference>
<comment type="similarity">
    <text evidence="1">Belongs to the sigma-70 factor family. ECF subfamily.</text>
</comment>
<keyword evidence="8" id="KW-1185">Reference proteome</keyword>
<dbReference type="SUPFAM" id="SSF88659">
    <property type="entry name" value="Sigma3 and sigma4 domains of RNA polymerase sigma factors"/>
    <property type="match status" value="1"/>
</dbReference>
<keyword evidence="2" id="KW-0805">Transcription regulation</keyword>
<accession>A0ABU4G4D9</accession>
<dbReference type="NCBIfam" id="NF006930">
    <property type="entry name" value="PRK09415.1"/>
    <property type="match status" value="1"/>
</dbReference>
<dbReference type="Gene3D" id="1.10.1740.10">
    <property type="match status" value="1"/>
</dbReference>
<name>A0ABU4G4D9_9BACL</name>
<dbReference type="InterPro" id="IPR013249">
    <property type="entry name" value="RNA_pol_sigma70_r4_t2"/>
</dbReference>
<dbReference type="NCBIfam" id="TIGR02937">
    <property type="entry name" value="sigma70-ECF"/>
    <property type="match status" value="1"/>
</dbReference>
<dbReference type="RefSeq" id="WP_317936856.1">
    <property type="nucleotide sequence ID" value="NZ_JAUBDH010000011.1"/>
</dbReference>
<proteinExistence type="inferred from homology"/>
<protein>
    <submittedName>
        <fullName evidence="7">Sigma-70 family RNA polymerase sigma factor</fullName>
    </submittedName>
</protein>
<dbReference type="SUPFAM" id="SSF88946">
    <property type="entry name" value="Sigma2 domain of RNA polymerase sigma factors"/>
    <property type="match status" value="1"/>
</dbReference>
<evidence type="ECO:0000259" key="6">
    <source>
        <dbReference type="Pfam" id="PF08281"/>
    </source>
</evidence>
<dbReference type="Pfam" id="PF04542">
    <property type="entry name" value="Sigma70_r2"/>
    <property type="match status" value="1"/>
</dbReference>
<feature type="domain" description="RNA polymerase sigma factor 70 region 4 type 2" evidence="6">
    <location>
        <begin position="120"/>
        <end position="171"/>
    </location>
</feature>
<dbReference type="CDD" id="cd06171">
    <property type="entry name" value="Sigma70_r4"/>
    <property type="match status" value="1"/>
</dbReference>
<keyword evidence="4" id="KW-0804">Transcription</keyword>
<dbReference type="InterPro" id="IPR007627">
    <property type="entry name" value="RNA_pol_sigma70_r2"/>
</dbReference>
<evidence type="ECO:0000256" key="2">
    <source>
        <dbReference type="ARBA" id="ARBA00023015"/>
    </source>
</evidence>
<evidence type="ECO:0000256" key="4">
    <source>
        <dbReference type="ARBA" id="ARBA00023163"/>
    </source>
</evidence>
<reference evidence="7 8" key="1">
    <citation type="submission" date="2023-06" db="EMBL/GenBank/DDBJ databases">
        <title>Sporosarcina sp. nov., isolated from Korean traditional fermented seafood 'Jeotgal'.</title>
        <authorList>
            <person name="Yang A.-I."/>
            <person name="Shin N.-R."/>
        </authorList>
    </citation>
    <scope>NUCLEOTIDE SEQUENCE [LARGE SCALE GENOMIC DNA]</scope>
    <source>
        <strain evidence="7 8">KCTC3840</strain>
    </source>
</reference>
<sequence>MDSYSIDQTKLLPYETIVDELMNDYGQDVLQLVMQYVHNLAVAEDLTQEIFVKCYRALPTFQFNSSIKMWLWRIAINHTKDYLKSWYAKNVQAMETDRFEQVKSGECVEQQVIQQQEEDELARAVFALPVKYREVIYLCYYEEQSMKEMADVLQLNESTMKTRLRKARQLLEKRLERE</sequence>
<comment type="caution">
    <text evidence="7">The sequence shown here is derived from an EMBL/GenBank/DDBJ whole genome shotgun (WGS) entry which is preliminary data.</text>
</comment>
<feature type="domain" description="RNA polymerase sigma-70 region 2" evidence="5">
    <location>
        <begin position="21"/>
        <end position="85"/>
    </location>
</feature>
<evidence type="ECO:0000256" key="3">
    <source>
        <dbReference type="ARBA" id="ARBA00023082"/>
    </source>
</evidence>
<evidence type="ECO:0000313" key="7">
    <source>
        <dbReference type="EMBL" id="MDW0111220.1"/>
    </source>
</evidence>
<keyword evidence="3" id="KW-0731">Sigma factor</keyword>
<dbReference type="Gene3D" id="1.10.10.10">
    <property type="entry name" value="Winged helix-like DNA-binding domain superfamily/Winged helix DNA-binding domain"/>
    <property type="match status" value="1"/>
</dbReference>
<dbReference type="PANTHER" id="PTHR43133">
    <property type="entry name" value="RNA POLYMERASE ECF-TYPE SIGMA FACTO"/>
    <property type="match status" value="1"/>
</dbReference>
<evidence type="ECO:0000256" key="1">
    <source>
        <dbReference type="ARBA" id="ARBA00010641"/>
    </source>
</evidence>
<dbReference type="Proteomes" id="UP001280629">
    <property type="component" value="Unassembled WGS sequence"/>
</dbReference>
<dbReference type="InterPro" id="IPR013324">
    <property type="entry name" value="RNA_pol_sigma_r3/r4-like"/>
</dbReference>
<gene>
    <name evidence="7" type="ORF">QT716_14445</name>
</gene>
<dbReference type="InterPro" id="IPR013325">
    <property type="entry name" value="RNA_pol_sigma_r2"/>
</dbReference>